<keyword evidence="4" id="KW-0805">Transcription regulation</keyword>
<evidence type="ECO:0000256" key="8">
    <source>
        <dbReference type="ARBA" id="ARBA00031747"/>
    </source>
</evidence>
<feature type="compositionally biased region" description="Low complexity" evidence="9">
    <location>
        <begin position="553"/>
        <end position="564"/>
    </location>
</feature>
<evidence type="ECO:0000256" key="6">
    <source>
        <dbReference type="ARBA" id="ARBA00023242"/>
    </source>
</evidence>
<feature type="region of interest" description="Disordered" evidence="9">
    <location>
        <begin position="128"/>
        <end position="153"/>
    </location>
</feature>
<keyword evidence="5" id="KW-0804">Transcription</keyword>
<sequence>MAQPQPQATPRAFSPPQHAPSPAPPQAAYTLPPNKRVRTDGPPPSQPASPYTPSPYAASPAAATSPMNVASPTFPSTPSVAPYTNGNSAAGLSLPGARGHSTPPVVVTPQPAPTAAPIYTTATMAPIPATAPPPPMPAANAMGPPQRPAERPTKDYEYDVTDSLAGTGIDLRAEEQYMSELFSNALDTSMDARTGFAHYPPGGKGSFYGAGPANQPYGASASQNQEQLAAKAAEQAWVESSMRLAVQKTQEVSDPFLLVALLHRRAEKIAREHNIGLNLEMKNTGQGKMRPPEQYPVPTVTVRTKPGPDATLVETTGSFIPHDCCLVDQLALMSIATKHRVRELVEEANTVAINRQKTAHGEVPEEWASAAAPMNMENLDPMDWAGESSPRSSKRSSGDAGLGDEAAAAPAKKLPRISSIMTVSMRDRARQEREWEEARLRKRQRRKEGGADAGATNSRAGSVAPGTPGSMAPEPEKTMTKKEMKKSQALKAAEANSHANQNLTSSMFAGLGGKGGLFGKKKTGKTYDWMNVGRTGGGGVSTPSRATPGPKGANGTATGTVTAGHSLTTEGRNRLGTWREDRDKGKMIQLRDWVTVLERDGREAKALSSAYVRLDTAYPK</sequence>
<dbReference type="OrthoDB" id="21060at2759"/>
<comment type="similarity">
    <text evidence="2">Belongs to the TAF4 family.</text>
</comment>
<comment type="caution">
    <text evidence="11">The sequence shown here is derived from an EMBL/GenBank/DDBJ whole genome shotgun (WGS) entry which is preliminary data.</text>
</comment>
<feature type="compositionally biased region" description="Low complexity" evidence="9">
    <location>
        <begin position="54"/>
        <end position="66"/>
    </location>
</feature>
<evidence type="ECO:0000256" key="1">
    <source>
        <dbReference type="ARBA" id="ARBA00004123"/>
    </source>
</evidence>
<comment type="function">
    <text evidence="7">Functions as a component of the DNA-binding general transcription factor complex TFIID. Binding of TFIID to a promoter (with or without TATA element) is the initial step in pre-initiation complex (PIC) formation. TFIID plays a key role in the regulation of gene expression by RNA polymerase II through different activities such as transcription activator interaction, core promoter recognition and selectivity, TFIIA and TFIIB interaction, chromatin modification (histone acetylation by TAF1), facilitation of DNA opening and initiation of transcription.</text>
</comment>
<feature type="compositionally biased region" description="Basic and acidic residues" evidence="9">
    <location>
        <begin position="474"/>
        <end position="486"/>
    </location>
</feature>
<proteinExistence type="inferred from homology"/>
<gene>
    <name evidence="11" type="ORF">GQ602_006616</name>
</gene>
<feature type="compositionally biased region" description="Low complexity" evidence="9">
    <location>
        <begin position="403"/>
        <end position="412"/>
    </location>
</feature>
<protein>
    <recommendedName>
        <fullName evidence="3">Transcription initiation factor TFIID subunit 4</fullName>
    </recommendedName>
    <alternativeName>
        <fullName evidence="8">TBP-associated factor 4</fullName>
    </alternativeName>
</protein>
<evidence type="ECO:0000313" key="11">
    <source>
        <dbReference type="EMBL" id="KAF4581992.1"/>
    </source>
</evidence>
<feature type="compositionally biased region" description="Basic and acidic residues" evidence="9">
    <location>
        <begin position="425"/>
        <end position="439"/>
    </location>
</feature>
<keyword evidence="12" id="KW-1185">Reference proteome</keyword>
<evidence type="ECO:0000259" key="10">
    <source>
        <dbReference type="Pfam" id="PF05236"/>
    </source>
</evidence>
<feature type="region of interest" description="Disordered" evidence="9">
    <location>
        <begin position="1"/>
        <end position="84"/>
    </location>
</feature>
<evidence type="ECO:0000313" key="12">
    <source>
        <dbReference type="Proteomes" id="UP000562929"/>
    </source>
</evidence>
<feature type="region of interest" description="Disordered" evidence="9">
    <location>
        <begin position="536"/>
        <end position="582"/>
    </location>
</feature>
<feature type="domain" description="Transcription initiation factor TFIID component TAF4 C-terminal" evidence="10">
    <location>
        <begin position="328"/>
        <end position="605"/>
    </location>
</feature>
<name>A0A8H4Q1I4_9HYPO</name>
<evidence type="ECO:0000256" key="7">
    <source>
        <dbReference type="ARBA" id="ARBA00025346"/>
    </source>
</evidence>
<evidence type="ECO:0000256" key="9">
    <source>
        <dbReference type="SAM" id="MobiDB-lite"/>
    </source>
</evidence>
<feature type="compositionally biased region" description="Pro residues" evidence="9">
    <location>
        <begin position="41"/>
        <end position="53"/>
    </location>
</feature>
<evidence type="ECO:0000256" key="4">
    <source>
        <dbReference type="ARBA" id="ARBA00023015"/>
    </source>
</evidence>
<keyword evidence="6" id="KW-0539">Nucleus</keyword>
<evidence type="ECO:0000256" key="5">
    <source>
        <dbReference type="ARBA" id="ARBA00023163"/>
    </source>
</evidence>
<feature type="compositionally biased region" description="Polar residues" evidence="9">
    <location>
        <begin position="67"/>
        <end position="84"/>
    </location>
</feature>
<dbReference type="Pfam" id="PF05236">
    <property type="entry name" value="TAF4"/>
    <property type="match status" value="1"/>
</dbReference>
<feature type="region of interest" description="Disordered" evidence="9">
    <location>
        <begin position="378"/>
        <end position="498"/>
    </location>
</feature>
<dbReference type="Proteomes" id="UP000562929">
    <property type="component" value="Unassembled WGS sequence"/>
</dbReference>
<organism evidence="11 12">
    <name type="scientific">Ophiocordyceps camponoti-floridani</name>
    <dbReference type="NCBI Taxonomy" id="2030778"/>
    <lineage>
        <taxon>Eukaryota</taxon>
        <taxon>Fungi</taxon>
        <taxon>Dikarya</taxon>
        <taxon>Ascomycota</taxon>
        <taxon>Pezizomycotina</taxon>
        <taxon>Sordariomycetes</taxon>
        <taxon>Hypocreomycetidae</taxon>
        <taxon>Hypocreales</taxon>
        <taxon>Ophiocordycipitaceae</taxon>
        <taxon>Ophiocordyceps</taxon>
    </lineage>
</organism>
<reference evidence="11 12" key="1">
    <citation type="journal article" date="2020" name="G3 (Bethesda)">
        <title>Genetic Underpinnings of Host Manipulation by Ophiocordyceps as Revealed by Comparative Transcriptomics.</title>
        <authorList>
            <person name="Will I."/>
            <person name="Das B."/>
            <person name="Trinh T."/>
            <person name="Brachmann A."/>
            <person name="Ohm R.A."/>
            <person name="de Bekker C."/>
        </authorList>
    </citation>
    <scope>NUCLEOTIDE SEQUENCE [LARGE SCALE GENOMIC DNA]</scope>
    <source>
        <strain evidence="11 12">EC05</strain>
    </source>
</reference>
<evidence type="ECO:0000256" key="3">
    <source>
        <dbReference type="ARBA" id="ARBA00017306"/>
    </source>
</evidence>
<feature type="compositionally biased region" description="Basic and acidic residues" evidence="9">
    <location>
        <begin position="571"/>
        <end position="582"/>
    </location>
</feature>
<dbReference type="GO" id="GO:0006352">
    <property type="term" value="P:DNA-templated transcription initiation"/>
    <property type="evidence" value="ECO:0007669"/>
    <property type="project" value="InterPro"/>
</dbReference>
<accession>A0A8H4Q1I4</accession>
<evidence type="ECO:0000256" key="2">
    <source>
        <dbReference type="ARBA" id="ARBA00006178"/>
    </source>
</evidence>
<comment type="subcellular location">
    <subcellularLocation>
        <location evidence="1">Nucleus</location>
    </subcellularLocation>
</comment>
<dbReference type="EMBL" id="JAACLJ010000008">
    <property type="protein sequence ID" value="KAF4581992.1"/>
    <property type="molecule type" value="Genomic_DNA"/>
</dbReference>
<dbReference type="InterPro" id="IPR007900">
    <property type="entry name" value="TAF4_C"/>
</dbReference>
<dbReference type="AlphaFoldDB" id="A0A8H4Q1I4"/>
<dbReference type="GO" id="GO:0005669">
    <property type="term" value="C:transcription factor TFIID complex"/>
    <property type="evidence" value="ECO:0007669"/>
    <property type="project" value="InterPro"/>
</dbReference>